<dbReference type="PANTHER" id="PTHR22930:SF287">
    <property type="entry name" value="NUCLEASE HARBI1 ISOFORM X1"/>
    <property type="match status" value="1"/>
</dbReference>
<comment type="cofactor">
    <cofactor evidence="1">
        <name>a divalent metal cation</name>
        <dbReference type="ChEBI" id="CHEBI:60240"/>
    </cofactor>
</comment>
<evidence type="ECO:0000259" key="9">
    <source>
        <dbReference type="Pfam" id="PF13359"/>
    </source>
</evidence>
<dbReference type="InterPro" id="IPR027806">
    <property type="entry name" value="HARBI1_dom"/>
</dbReference>
<dbReference type="Pfam" id="PF13359">
    <property type="entry name" value="DDE_Tnp_4"/>
    <property type="match status" value="2"/>
</dbReference>
<dbReference type="GO" id="GO:0004518">
    <property type="term" value="F:nuclease activity"/>
    <property type="evidence" value="ECO:0007669"/>
    <property type="project" value="UniProtKB-KW"/>
</dbReference>
<evidence type="ECO:0000256" key="5">
    <source>
        <dbReference type="ARBA" id="ARBA00022723"/>
    </source>
</evidence>
<dbReference type="GO" id="GO:0046872">
    <property type="term" value="F:metal ion binding"/>
    <property type="evidence" value="ECO:0007669"/>
    <property type="project" value="UniProtKB-KW"/>
</dbReference>
<dbReference type="Proteomes" id="UP000265515">
    <property type="component" value="Unassembled WGS sequence"/>
</dbReference>
<evidence type="ECO:0000256" key="4">
    <source>
        <dbReference type="ARBA" id="ARBA00022722"/>
    </source>
</evidence>
<evidence type="ECO:0000256" key="2">
    <source>
        <dbReference type="ARBA" id="ARBA00004123"/>
    </source>
</evidence>
<dbReference type="GO" id="GO:0016787">
    <property type="term" value="F:hydrolase activity"/>
    <property type="evidence" value="ECO:0007669"/>
    <property type="project" value="UniProtKB-KW"/>
</dbReference>
<reference evidence="10 11" key="1">
    <citation type="journal article" date="2018" name="Cell">
        <title>The Chara Genome: Secondary Complexity and Implications for Plant Terrestrialization.</title>
        <authorList>
            <person name="Nishiyama T."/>
            <person name="Sakayama H."/>
            <person name="Vries J.D."/>
            <person name="Buschmann H."/>
            <person name="Saint-Marcoux D."/>
            <person name="Ullrich K.K."/>
            <person name="Haas F.B."/>
            <person name="Vanderstraeten L."/>
            <person name="Becker D."/>
            <person name="Lang D."/>
            <person name="Vosolsobe S."/>
            <person name="Rombauts S."/>
            <person name="Wilhelmsson P.K.I."/>
            <person name="Janitza P."/>
            <person name="Kern R."/>
            <person name="Heyl A."/>
            <person name="Rumpler F."/>
            <person name="Villalobos L.I.A.C."/>
            <person name="Clay J.M."/>
            <person name="Skokan R."/>
            <person name="Toyoda A."/>
            <person name="Suzuki Y."/>
            <person name="Kagoshima H."/>
            <person name="Schijlen E."/>
            <person name="Tajeshwar N."/>
            <person name="Catarino B."/>
            <person name="Hetherington A.J."/>
            <person name="Saltykova A."/>
            <person name="Bonnot C."/>
            <person name="Breuninger H."/>
            <person name="Symeonidi A."/>
            <person name="Radhakrishnan G.V."/>
            <person name="Van Nieuwerburgh F."/>
            <person name="Deforce D."/>
            <person name="Chang C."/>
            <person name="Karol K.G."/>
            <person name="Hedrich R."/>
            <person name="Ulvskov P."/>
            <person name="Glockner G."/>
            <person name="Delwiche C.F."/>
            <person name="Petrasek J."/>
            <person name="Van de Peer Y."/>
            <person name="Friml J."/>
            <person name="Beilby M."/>
            <person name="Dolan L."/>
            <person name="Kohara Y."/>
            <person name="Sugano S."/>
            <person name="Fujiyama A."/>
            <person name="Delaux P.-M."/>
            <person name="Quint M."/>
            <person name="TheiBen G."/>
            <person name="Hagemann M."/>
            <person name="Harholt J."/>
            <person name="Dunand C."/>
            <person name="Zachgo S."/>
            <person name="Langdale J."/>
            <person name="Maumus F."/>
            <person name="Straeten D.V.D."/>
            <person name="Gould S.B."/>
            <person name="Rensing S.A."/>
        </authorList>
    </citation>
    <scope>NUCLEOTIDE SEQUENCE [LARGE SCALE GENOMIC DNA]</scope>
    <source>
        <strain evidence="10 11">S276</strain>
    </source>
</reference>
<keyword evidence="5" id="KW-0479">Metal-binding</keyword>
<dbReference type="OrthoDB" id="10061326at2759"/>
<evidence type="ECO:0000256" key="8">
    <source>
        <dbReference type="SAM" id="MobiDB-lite"/>
    </source>
</evidence>
<protein>
    <recommendedName>
        <fullName evidence="9">DDE Tnp4 domain-containing protein</fullName>
    </recommendedName>
</protein>
<feature type="region of interest" description="Disordered" evidence="8">
    <location>
        <begin position="362"/>
        <end position="390"/>
    </location>
</feature>
<name>A0A388M663_CHABU</name>
<comment type="subcellular location">
    <subcellularLocation>
        <location evidence="2">Nucleus</location>
    </subcellularLocation>
</comment>
<proteinExistence type="inferred from homology"/>
<dbReference type="EMBL" id="BFEA01000780">
    <property type="protein sequence ID" value="GBG90026.1"/>
    <property type="molecule type" value="Genomic_DNA"/>
</dbReference>
<dbReference type="PANTHER" id="PTHR22930">
    <property type="match status" value="1"/>
</dbReference>
<evidence type="ECO:0000256" key="6">
    <source>
        <dbReference type="ARBA" id="ARBA00022801"/>
    </source>
</evidence>
<feature type="domain" description="DDE Tnp4" evidence="9">
    <location>
        <begin position="214"/>
        <end position="264"/>
    </location>
</feature>
<organism evidence="10 11">
    <name type="scientific">Chara braunii</name>
    <name type="common">Braun's stonewort</name>
    <dbReference type="NCBI Taxonomy" id="69332"/>
    <lineage>
        <taxon>Eukaryota</taxon>
        <taxon>Viridiplantae</taxon>
        <taxon>Streptophyta</taxon>
        <taxon>Charophyceae</taxon>
        <taxon>Charales</taxon>
        <taxon>Characeae</taxon>
        <taxon>Chara</taxon>
    </lineage>
</organism>
<keyword evidence="11" id="KW-1185">Reference proteome</keyword>
<keyword evidence="4" id="KW-0540">Nuclease</keyword>
<dbReference type="GO" id="GO:0005634">
    <property type="term" value="C:nucleus"/>
    <property type="evidence" value="ECO:0007669"/>
    <property type="project" value="UniProtKB-SubCell"/>
</dbReference>
<dbReference type="Gramene" id="GBG90026">
    <property type="protein sequence ID" value="GBG90026"/>
    <property type="gene ID" value="CBR_g50119"/>
</dbReference>
<gene>
    <name evidence="10" type="ORF">CBR_g50119</name>
</gene>
<evidence type="ECO:0000256" key="1">
    <source>
        <dbReference type="ARBA" id="ARBA00001968"/>
    </source>
</evidence>
<dbReference type="InterPro" id="IPR045249">
    <property type="entry name" value="HARBI1-like"/>
</dbReference>
<evidence type="ECO:0000313" key="10">
    <source>
        <dbReference type="EMBL" id="GBG90026.1"/>
    </source>
</evidence>
<accession>A0A388M663</accession>
<keyword evidence="7" id="KW-0539">Nucleus</keyword>
<evidence type="ECO:0000256" key="7">
    <source>
        <dbReference type="ARBA" id="ARBA00023242"/>
    </source>
</evidence>
<dbReference type="AlphaFoldDB" id="A0A388M663"/>
<evidence type="ECO:0000313" key="11">
    <source>
        <dbReference type="Proteomes" id="UP000265515"/>
    </source>
</evidence>
<keyword evidence="6" id="KW-0378">Hydrolase</keyword>
<sequence length="456" mass="51053">MDDWDDTMFLMVFVLLQCMNRRNAAAMAVRQAAAAMPTCLLGLSSTLLHLTGAVMHSMSLAGVLGSVFIRRVDGRRHVWELERTGGVWKDLQREGGRHEKVFQQFCRLPRPLFNEILARIAPHIQRQMTNWRQPVPAAQKFACALIRGATGGYYRQLAHGLGLGLASALRSNIDVADAVIREYGHLLQFPTGQKLQDTLDAFERKGFPGCVGAIDCTHVYIEKPAGQRGECFYDRTGQFSVVAQAVCDHECRIQSVFVLRGGRTIGRYLLRDTGYPQLPLIMTPVGGNCRNADEQVYDDCHTSAKWCIERTFGRLKVVWRNFIRTQIGNMKTLRKEFMAICILHNLIVQHRVQVDPELLSGDSDSDGCDVQSRRQRGCPRPQTRHAPCPPPPKKDAACAIELGNELRDCLTAVFTGLLRQSLGSDDAGGGWGRGLAAQILSRRNHYFVQFVILVRH</sequence>
<feature type="domain" description="DDE Tnp4" evidence="9">
    <location>
        <begin position="267"/>
        <end position="345"/>
    </location>
</feature>
<evidence type="ECO:0000256" key="3">
    <source>
        <dbReference type="ARBA" id="ARBA00006958"/>
    </source>
</evidence>
<comment type="caution">
    <text evidence="10">The sequence shown here is derived from an EMBL/GenBank/DDBJ whole genome shotgun (WGS) entry which is preliminary data.</text>
</comment>
<comment type="similarity">
    <text evidence="3">Belongs to the HARBI1 family.</text>
</comment>